<accession>A0ABV8R162</accession>
<proteinExistence type="predicted"/>
<keyword evidence="1" id="KW-0812">Transmembrane</keyword>
<keyword evidence="1" id="KW-1133">Transmembrane helix</keyword>
<feature type="transmembrane region" description="Helical" evidence="1">
    <location>
        <begin position="63"/>
        <end position="86"/>
    </location>
</feature>
<evidence type="ECO:0000313" key="2">
    <source>
        <dbReference type="EMBL" id="MFC4266116.1"/>
    </source>
</evidence>
<evidence type="ECO:0008006" key="4">
    <source>
        <dbReference type="Google" id="ProtNLM"/>
    </source>
</evidence>
<protein>
    <recommendedName>
        <fullName evidence="4">Potassium transporter Trk</fullName>
    </recommendedName>
</protein>
<keyword evidence="3" id="KW-1185">Reference proteome</keyword>
<evidence type="ECO:0000313" key="3">
    <source>
        <dbReference type="Proteomes" id="UP001595773"/>
    </source>
</evidence>
<dbReference type="RefSeq" id="WP_230066946.1">
    <property type="nucleotide sequence ID" value="NZ_BAABLL010000008.1"/>
</dbReference>
<organism evidence="2 3">
    <name type="scientific">Arthrobacter cryoconiti</name>
    <dbReference type="NCBI Taxonomy" id="748907"/>
    <lineage>
        <taxon>Bacteria</taxon>
        <taxon>Bacillati</taxon>
        <taxon>Actinomycetota</taxon>
        <taxon>Actinomycetes</taxon>
        <taxon>Micrococcales</taxon>
        <taxon>Micrococcaceae</taxon>
        <taxon>Arthrobacter</taxon>
    </lineage>
</organism>
<sequence length="115" mass="12045">MTSQPVEHSSNTEPVSPQRRALLVRRAPKFVPFLIAGAILGLVVAGILTLISPSIEAFEPSSIFGFFAVLLILPGAGLGAVVALILDRVSVRRATRAVVESVPENDGEQAESGAL</sequence>
<comment type="caution">
    <text evidence="2">The sequence shown here is derived from an EMBL/GenBank/DDBJ whole genome shotgun (WGS) entry which is preliminary data.</text>
</comment>
<gene>
    <name evidence="2" type="ORF">ACFOW9_10940</name>
</gene>
<dbReference type="Proteomes" id="UP001595773">
    <property type="component" value="Unassembled WGS sequence"/>
</dbReference>
<name>A0ABV8R162_9MICC</name>
<reference evidence="3" key="1">
    <citation type="journal article" date="2019" name="Int. J. Syst. Evol. Microbiol.">
        <title>The Global Catalogue of Microorganisms (GCM) 10K type strain sequencing project: providing services to taxonomists for standard genome sequencing and annotation.</title>
        <authorList>
            <consortium name="The Broad Institute Genomics Platform"/>
            <consortium name="The Broad Institute Genome Sequencing Center for Infectious Disease"/>
            <person name="Wu L."/>
            <person name="Ma J."/>
        </authorList>
    </citation>
    <scope>NUCLEOTIDE SEQUENCE [LARGE SCALE GENOMIC DNA]</scope>
    <source>
        <strain evidence="3">CGMCC 1.10698</strain>
    </source>
</reference>
<evidence type="ECO:0000256" key="1">
    <source>
        <dbReference type="SAM" id="Phobius"/>
    </source>
</evidence>
<keyword evidence="1" id="KW-0472">Membrane</keyword>
<feature type="transmembrane region" description="Helical" evidence="1">
    <location>
        <begin position="30"/>
        <end position="51"/>
    </location>
</feature>
<dbReference type="EMBL" id="JBHSCQ010000017">
    <property type="protein sequence ID" value="MFC4266116.1"/>
    <property type="molecule type" value="Genomic_DNA"/>
</dbReference>